<dbReference type="PANTHER" id="PTHR42879:SF6">
    <property type="entry name" value="NADPH-DEPENDENT REDUCTASE BACG"/>
    <property type="match status" value="1"/>
</dbReference>
<dbReference type="Pfam" id="PF13561">
    <property type="entry name" value="adh_short_C2"/>
    <property type="match status" value="1"/>
</dbReference>
<accession>A0A6S6TMI1</accession>
<proteinExistence type="inferred from homology"/>
<evidence type="ECO:0000256" key="1">
    <source>
        <dbReference type="ARBA" id="ARBA00006484"/>
    </source>
</evidence>
<protein>
    <submittedName>
        <fullName evidence="2">3-oxoacyl-[acyl-carrier protein] reductase (EC)</fullName>
        <ecNumber evidence="2">1.1.1.100</ecNumber>
    </submittedName>
</protein>
<dbReference type="EC" id="1.1.1.100" evidence="2"/>
<dbReference type="SUPFAM" id="SSF51735">
    <property type="entry name" value="NAD(P)-binding Rossmann-fold domains"/>
    <property type="match status" value="1"/>
</dbReference>
<dbReference type="InterPro" id="IPR050259">
    <property type="entry name" value="SDR"/>
</dbReference>
<dbReference type="InterPro" id="IPR036291">
    <property type="entry name" value="NAD(P)-bd_dom_sf"/>
</dbReference>
<dbReference type="InterPro" id="IPR002347">
    <property type="entry name" value="SDR_fam"/>
</dbReference>
<sequence>MQITLEGKNALVCGSTDGIGKATAIVLAEMGANITLLSRNEEKLQKTLKELDTSIQGQKHQYIVADFFQSEQVTEAIKEHLTQQTTPFHILINNTGGPPLGPLIEKSSIEIIKYMSLHLTTFHILAQSLIPGMNESGYGRIVNISSNAAKQPLLNMGISNTIRGAISGWAKTLANELGPNITVNNILPGPTDTKELRNIIAGKAEQSGRSIEEVYGVLHSKVPLGRLGSPREIANVVAFIASPLASFVNGTNIVVDGGKTGSL</sequence>
<dbReference type="Gene3D" id="3.40.50.720">
    <property type="entry name" value="NAD(P)-binding Rossmann-like Domain"/>
    <property type="match status" value="1"/>
</dbReference>
<keyword evidence="2" id="KW-0560">Oxidoreductase</keyword>
<dbReference type="AlphaFoldDB" id="A0A6S6TMI1"/>
<evidence type="ECO:0000313" key="2">
    <source>
        <dbReference type="EMBL" id="CAA6816973.1"/>
    </source>
</evidence>
<dbReference type="GO" id="GO:0004316">
    <property type="term" value="F:3-oxoacyl-[acyl-carrier-protein] reductase (NADPH) activity"/>
    <property type="evidence" value="ECO:0007669"/>
    <property type="project" value="UniProtKB-EC"/>
</dbReference>
<dbReference type="PRINTS" id="PR00081">
    <property type="entry name" value="GDHRDH"/>
</dbReference>
<dbReference type="EMBL" id="CACVAQ010000243">
    <property type="protein sequence ID" value="CAA6816973.1"/>
    <property type="molecule type" value="Genomic_DNA"/>
</dbReference>
<organism evidence="2">
    <name type="scientific">uncultured Aureispira sp</name>
    <dbReference type="NCBI Taxonomy" id="1331704"/>
    <lineage>
        <taxon>Bacteria</taxon>
        <taxon>Pseudomonadati</taxon>
        <taxon>Bacteroidota</taxon>
        <taxon>Saprospiria</taxon>
        <taxon>Saprospirales</taxon>
        <taxon>Saprospiraceae</taxon>
        <taxon>Aureispira</taxon>
        <taxon>environmental samples</taxon>
    </lineage>
</organism>
<reference evidence="2" key="1">
    <citation type="submission" date="2020-01" db="EMBL/GenBank/DDBJ databases">
        <authorList>
            <person name="Meier V. D."/>
            <person name="Meier V D."/>
        </authorList>
    </citation>
    <scope>NUCLEOTIDE SEQUENCE</scope>
    <source>
        <strain evidence="2">HLG_WM_MAG_10</strain>
    </source>
</reference>
<gene>
    <name evidence="2" type="ORF">HELGO_WM17058</name>
</gene>
<dbReference type="PANTHER" id="PTHR42879">
    <property type="entry name" value="3-OXOACYL-(ACYL-CARRIER-PROTEIN) REDUCTASE"/>
    <property type="match status" value="1"/>
</dbReference>
<name>A0A6S6TMI1_9BACT</name>
<comment type="similarity">
    <text evidence="1">Belongs to the short-chain dehydrogenases/reductases (SDR) family.</text>
</comment>